<evidence type="ECO:0000256" key="2">
    <source>
        <dbReference type="ARBA" id="ARBA00004754"/>
    </source>
</evidence>
<keyword evidence="6" id="KW-0456">Lyase</keyword>
<dbReference type="GO" id="GO:0019628">
    <property type="term" value="P:urate catabolic process"/>
    <property type="evidence" value="ECO:0007669"/>
    <property type="project" value="UniProtKB-UniPathway"/>
</dbReference>
<dbReference type="NCBIfam" id="TIGR03164">
    <property type="entry name" value="UHCUDC"/>
    <property type="match status" value="1"/>
</dbReference>
<dbReference type="Pfam" id="PF09349">
    <property type="entry name" value="OHCU_decarbox"/>
    <property type="match status" value="1"/>
</dbReference>
<dbReference type="UniPathway" id="UPA00394">
    <property type="reaction ID" value="UER00652"/>
</dbReference>
<dbReference type="GO" id="GO:0000255">
    <property type="term" value="P:allantoin metabolic process"/>
    <property type="evidence" value="ECO:0007669"/>
    <property type="project" value="InterPro"/>
</dbReference>
<keyword evidence="5" id="KW-0210">Decarboxylase</keyword>
<dbReference type="InterPro" id="IPR017580">
    <property type="entry name" value="OHCU_decarboxylase-1"/>
</dbReference>
<dbReference type="GO" id="GO:0051997">
    <property type="term" value="F:2-oxo-4-hydroxy-4-carboxy-5-ureidoimidazoline decarboxylase activity"/>
    <property type="evidence" value="ECO:0007669"/>
    <property type="project" value="UniProtKB-EC"/>
</dbReference>
<comment type="pathway">
    <text evidence="2">Purine metabolism; urate degradation; (S)-allantoin from urate: step 3/3.</text>
</comment>
<evidence type="ECO:0000256" key="5">
    <source>
        <dbReference type="ARBA" id="ARBA00022793"/>
    </source>
</evidence>
<evidence type="ECO:0000256" key="1">
    <source>
        <dbReference type="ARBA" id="ARBA00001163"/>
    </source>
</evidence>
<evidence type="ECO:0000313" key="9">
    <source>
        <dbReference type="Proteomes" id="UP000247555"/>
    </source>
</evidence>
<dbReference type="Gene3D" id="1.10.3330.10">
    <property type="entry name" value="Oxo-4-hydroxy-4-carboxy-5-ureidoimidazoline decarboxylase"/>
    <property type="match status" value="1"/>
</dbReference>
<evidence type="ECO:0000256" key="3">
    <source>
        <dbReference type="ARBA" id="ARBA00012257"/>
    </source>
</evidence>
<organism evidence="8 9">
    <name type="scientific">Rivihabitans pingtungensis</name>
    <dbReference type="NCBI Taxonomy" id="1054498"/>
    <lineage>
        <taxon>Bacteria</taxon>
        <taxon>Pseudomonadati</taxon>
        <taxon>Pseudomonadota</taxon>
        <taxon>Betaproteobacteria</taxon>
        <taxon>Neisseriales</taxon>
        <taxon>Aquaspirillaceae</taxon>
        <taxon>Rivihabitans</taxon>
    </lineage>
</organism>
<dbReference type="Proteomes" id="UP000247555">
    <property type="component" value="Unassembled WGS sequence"/>
</dbReference>
<feature type="domain" description="Oxo-4-hydroxy-4-carboxy-5-ureidoimidazoline decarboxylase" evidence="7">
    <location>
        <begin position="12"/>
        <end position="167"/>
    </location>
</feature>
<dbReference type="AlphaFoldDB" id="A0A318KVV5"/>
<reference evidence="8 9" key="1">
    <citation type="submission" date="2018-05" db="EMBL/GenBank/DDBJ databases">
        <title>Genomic Encyclopedia of Type Strains, Phase IV (KMG-IV): sequencing the most valuable type-strain genomes for metagenomic binning, comparative biology and taxonomic classification.</title>
        <authorList>
            <person name="Goeker M."/>
        </authorList>
    </citation>
    <scope>NUCLEOTIDE SEQUENCE [LARGE SCALE GENOMIC DNA]</scope>
    <source>
        <strain evidence="8 9">DSM 29661</strain>
    </source>
</reference>
<dbReference type="GO" id="GO:0006144">
    <property type="term" value="P:purine nucleobase metabolic process"/>
    <property type="evidence" value="ECO:0007669"/>
    <property type="project" value="UniProtKB-KW"/>
</dbReference>
<evidence type="ECO:0000256" key="6">
    <source>
        <dbReference type="ARBA" id="ARBA00023239"/>
    </source>
</evidence>
<evidence type="ECO:0000313" key="8">
    <source>
        <dbReference type="EMBL" id="PXX79806.1"/>
    </source>
</evidence>
<dbReference type="RefSeq" id="WP_110390113.1">
    <property type="nucleotide sequence ID" value="NZ_QJKI01000005.1"/>
</dbReference>
<dbReference type="InterPro" id="IPR018020">
    <property type="entry name" value="OHCU_decarboxylase"/>
</dbReference>
<gene>
    <name evidence="8" type="ORF">DFR34_1054</name>
</gene>
<name>A0A318KVV5_9NEIS</name>
<evidence type="ECO:0000256" key="4">
    <source>
        <dbReference type="ARBA" id="ARBA00022631"/>
    </source>
</evidence>
<dbReference type="EMBL" id="QJKI01000005">
    <property type="protein sequence ID" value="PXX79806.1"/>
    <property type="molecule type" value="Genomic_DNA"/>
</dbReference>
<dbReference type="PANTHER" id="PTHR43466">
    <property type="entry name" value="2-OXO-4-HYDROXY-4-CARBOXY-5-UREIDOIMIDAZOLINE DECARBOXYLASE-RELATED"/>
    <property type="match status" value="1"/>
</dbReference>
<dbReference type="EC" id="4.1.1.97" evidence="3"/>
<keyword evidence="4" id="KW-0659">Purine metabolism</keyword>
<dbReference type="PANTHER" id="PTHR43466:SF1">
    <property type="entry name" value="2-OXO-4-HYDROXY-4-CARBOXY-5-UREIDOIMIDAZOLINE DECARBOXYLASE-RELATED"/>
    <property type="match status" value="1"/>
</dbReference>
<dbReference type="InterPro" id="IPR036778">
    <property type="entry name" value="OHCU_decarboxylase_sf"/>
</dbReference>
<keyword evidence="9" id="KW-1185">Reference proteome</keyword>
<comment type="caution">
    <text evidence="8">The sequence shown here is derived from an EMBL/GenBank/DDBJ whole genome shotgun (WGS) entry which is preliminary data.</text>
</comment>
<dbReference type="SUPFAM" id="SSF158694">
    <property type="entry name" value="UraD-Like"/>
    <property type="match status" value="1"/>
</dbReference>
<accession>A0A318KVV5</accession>
<dbReference type="OrthoDB" id="9808195at2"/>
<evidence type="ECO:0000259" key="7">
    <source>
        <dbReference type="Pfam" id="PF09349"/>
    </source>
</evidence>
<sequence length="172" mass="18582">MPAFLTLAQLSALDNEGFVAAVGAVFEHSPWVMRLAWARRPFADRAALTAALTATLHAASRDEQLALMCAHPELAGKAAIRGELTADSAREQAGAGLNACTPAEFAELQALNLAYRQRFGWPFIIAVTGLSRTDILAAMRQRLARAPEDEFAEALSQIVRIANIRLNALLDE</sequence>
<proteinExistence type="predicted"/>
<protein>
    <recommendedName>
        <fullName evidence="3">2-oxo-4-hydroxy-4-carboxy-5-ureidoimidazoline decarboxylase</fullName>
        <ecNumber evidence="3">4.1.1.97</ecNumber>
    </recommendedName>
</protein>
<comment type="catalytic activity">
    <reaction evidence="1">
        <text>5-hydroxy-2-oxo-4-ureido-2,5-dihydro-1H-imidazole-5-carboxylate + H(+) = (S)-allantoin + CO2</text>
        <dbReference type="Rhea" id="RHEA:26301"/>
        <dbReference type="ChEBI" id="CHEBI:15378"/>
        <dbReference type="ChEBI" id="CHEBI:15678"/>
        <dbReference type="ChEBI" id="CHEBI:16526"/>
        <dbReference type="ChEBI" id="CHEBI:58639"/>
        <dbReference type="EC" id="4.1.1.97"/>
    </reaction>
</comment>